<dbReference type="AlphaFoldDB" id="A0A8R7UHC5"/>
<name>A0A8R7UHC5_TRIUA</name>
<organism evidence="2 3">
    <name type="scientific">Triticum urartu</name>
    <name type="common">Red wild einkorn</name>
    <name type="synonym">Crithodium urartu</name>
    <dbReference type="NCBI Taxonomy" id="4572"/>
    <lineage>
        <taxon>Eukaryota</taxon>
        <taxon>Viridiplantae</taxon>
        <taxon>Streptophyta</taxon>
        <taxon>Embryophyta</taxon>
        <taxon>Tracheophyta</taxon>
        <taxon>Spermatophyta</taxon>
        <taxon>Magnoliopsida</taxon>
        <taxon>Liliopsida</taxon>
        <taxon>Poales</taxon>
        <taxon>Poaceae</taxon>
        <taxon>BOP clade</taxon>
        <taxon>Pooideae</taxon>
        <taxon>Triticodae</taxon>
        <taxon>Triticeae</taxon>
        <taxon>Triticinae</taxon>
        <taxon>Triticum</taxon>
    </lineage>
</organism>
<evidence type="ECO:0000256" key="1">
    <source>
        <dbReference type="SAM" id="MobiDB-lite"/>
    </source>
</evidence>
<feature type="region of interest" description="Disordered" evidence="1">
    <location>
        <begin position="99"/>
        <end position="146"/>
    </location>
</feature>
<evidence type="ECO:0000313" key="3">
    <source>
        <dbReference type="Proteomes" id="UP000015106"/>
    </source>
</evidence>
<accession>A0A8R7UHC5</accession>
<reference evidence="2" key="2">
    <citation type="submission" date="2018-03" db="EMBL/GenBank/DDBJ databases">
        <title>The Triticum urartu genome reveals the dynamic nature of wheat genome evolution.</title>
        <authorList>
            <person name="Ling H."/>
            <person name="Ma B."/>
            <person name="Shi X."/>
            <person name="Liu H."/>
            <person name="Dong L."/>
            <person name="Sun H."/>
            <person name="Cao Y."/>
            <person name="Gao Q."/>
            <person name="Zheng S."/>
            <person name="Li Y."/>
            <person name="Yu Y."/>
            <person name="Du H."/>
            <person name="Qi M."/>
            <person name="Li Y."/>
            <person name="Yu H."/>
            <person name="Cui Y."/>
            <person name="Wang N."/>
            <person name="Chen C."/>
            <person name="Wu H."/>
            <person name="Zhao Y."/>
            <person name="Zhang J."/>
            <person name="Li Y."/>
            <person name="Zhou W."/>
            <person name="Zhang B."/>
            <person name="Hu W."/>
            <person name="Eijk M."/>
            <person name="Tang J."/>
            <person name="Witsenboer H."/>
            <person name="Zhao S."/>
            <person name="Li Z."/>
            <person name="Zhang A."/>
            <person name="Wang D."/>
            <person name="Liang C."/>
        </authorList>
    </citation>
    <scope>NUCLEOTIDE SEQUENCE [LARGE SCALE GENOMIC DNA]</scope>
    <source>
        <strain evidence="2">cv. G1812</strain>
    </source>
</reference>
<reference evidence="2" key="3">
    <citation type="submission" date="2022-06" db="UniProtKB">
        <authorList>
            <consortium name="EnsemblPlants"/>
        </authorList>
    </citation>
    <scope>IDENTIFICATION</scope>
</reference>
<proteinExistence type="predicted"/>
<dbReference type="Gramene" id="TuG1812G0500002727.01.T01">
    <property type="protein sequence ID" value="TuG1812G0500002727.01.T01.cds473667"/>
    <property type="gene ID" value="TuG1812G0500002727.01"/>
</dbReference>
<feature type="compositionally biased region" description="Low complexity" evidence="1">
    <location>
        <begin position="454"/>
        <end position="463"/>
    </location>
</feature>
<evidence type="ECO:0000313" key="2">
    <source>
        <dbReference type="EnsemblPlants" id="TuG1812G0500002727.01.T01.cds473667"/>
    </source>
</evidence>
<dbReference type="EnsemblPlants" id="TuG1812G0500002727.01.T01">
    <property type="protein sequence ID" value="TuG1812G0500002727.01.T01.cds473667"/>
    <property type="gene ID" value="TuG1812G0500002727.01"/>
</dbReference>
<reference evidence="3" key="1">
    <citation type="journal article" date="2013" name="Nature">
        <title>Draft genome of the wheat A-genome progenitor Triticum urartu.</title>
        <authorList>
            <person name="Ling H.Q."/>
            <person name="Zhao S."/>
            <person name="Liu D."/>
            <person name="Wang J."/>
            <person name="Sun H."/>
            <person name="Zhang C."/>
            <person name="Fan H."/>
            <person name="Li D."/>
            <person name="Dong L."/>
            <person name="Tao Y."/>
            <person name="Gao C."/>
            <person name="Wu H."/>
            <person name="Li Y."/>
            <person name="Cui Y."/>
            <person name="Guo X."/>
            <person name="Zheng S."/>
            <person name="Wang B."/>
            <person name="Yu K."/>
            <person name="Liang Q."/>
            <person name="Yang W."/>
            <person name="Lou X."/>
            <person name="Chen J."/>
            <person name="Feng M."/>
            <person name="Jian J."/>
            <person name="Zhang X."/>
            <person name="Luo G."/>
            <person name="Jiang Y."/>
            <person name="Liu J."/>
            <person name="Wang Z."/>
            <person name="Sha Y."/>
            <person name="Zhang B."/>
            <person name="Wu H."/>
            <person name="Tang D."/>
            <person name="Shen Q."/>
            <person name="Xue P."/>
            <person name="Zou S."/>
            <person name="Wang X."/>
            <person name="Liu X."/>
            <person name="Wang F."/>
            <person name="Yang Y."/>
            <person name="An X."/>
            <person name="Dong Z."/>
            <person name="Zhang K."/>
            <person name="Zhang X."/>
            <person name="Luo M.C."/>
            <person name="Dvorak J."/>
            <person name="Tong Y."/>
            <person name="Wang J."/>
            <person name="Yang H."/>
            <person name="Li Z."/>
            <person name="Wang D."/>
            <person name="Zhang A."/>
            <person name="Wang J."/>
        </authorList>
    </citation>
    <scope>NUCLEOTIDE SEQUENCE</scope>
    <source>
        <strain evidence="3">cv. G1812</strain>
    </source>
</reference>
<dbReference type="Proteomes" id="UP000015106">
    <property type="component" value="Chromosome 5"/>
</dbReference>
<feature type="compositionally biased region" description="Basic and acidic residues" evidence="1">
    <location>
        <begin position="128"/>
        <end position="139"/>
    </location>
</feature>
<keyword evidence="3" id="KW-1185">Reference proteome</keyword>
<sequence>CGAHLETLGQIADVGVRRAPLPHGRPRFHRERTGLAAPLLAILPAVHGAPHRGLHRLPPNHDILLIHPVHHWLLHPDADADPQHLHRHLLVQELVREVRPRHHRQPRRDRLQRRVPAAVRHERARRAVRQDERLRRPPPDEQSTPRDALLELAEEGERGLVVAAGVLDHPDERVARRLQPQAELRDLLRVRVRDAAEADVDHGAGLPVVEPPDAVVGVDCRGVPSRRQRCGVLVVERHRPHGPHLHRPRGRVAGDVLGLHLHEGVHDDAVGLGPRALHVVGELLPPGPAPEEAGGLRPRHLEPLLQPRHDDRVVVVEHAVVGVEPLDVVLAEDAEGAHAEEAEPGDAEAGRELHGPRVAEVGHDACRWPGRAVAEVGLDRPPEERDGGEVGQHVLRGEVVHVVRPAWNPVGQADRGVVEREVDEADWQAGAPGGFDGGAHPRRRGRRGDDGAERALSGQQQRGVDGGDDVPLGH</sequence>
<feature type="compositionally biased region" description="Basic residues" evidence="1">
    <location>
        <begin position="99"/>
        <end position="113"/>
    </location>
</feature>
<protein>
    <submittedName>
        <fullName evidence="2">Uncharacterized protein</fullName>
    </submittedName>
</protein>
<feature type="region of interest" description="Disordered" evidence="1">
    <location>
        <begin position="419"/>
        <end position="474"/>
    </location>
</feature>